<dbReference type="Proteomes" id="UP000596661">
    <property type="component" value="Chromosome 4"/>
</dbReference>
<dbReference type="Gramene" id="evm.model.04.459">
    <property type="protein sequence ID" value="cds.evm.model.04.459"/>
    <property type="gene ID" value="evm.TU.04.459"/>
</dbReference>
<proteinExistence type="predicted"/>
<name>A0A803PHI4_CANSA</name>
<organism evidence="2 3">
    <name type="scientific">Cannabis sativa</name>
    <name type="common">Hemp</name>
    <name type="synonym">Marijuana</name>
    <dbReference type="NCBI Taxonomy" id="3483"/>
    <lineage>
        <taxon>Eukaryota</taxon>
        <taxon>Viridiplantae</taxon>
        <taxon>Streptophyta</taxon>
        <taxon>Embryophyta</taxon>
        <taxon>Tracheophyta</taxon>
        <taxon>Spermatophyta</taxon>
        <taxon>Magnoliopsida</taxon>
        <taxon>eudicotyledons</taxon>
        <taxon>Gunneridae</taxon>
        <taxon>Pentapetalae</taxon>
        <taxon>rosids</taxon>
        <taxon>fabids</taxon>
        <taxon>Rosales</taxon>
        <taxon>Cannabaceae</taxon>
        <taxon>Cannabis</taxon>
    </lineage>
</organism>
<dbReference type="EnsemblPlants" id="evm.model.04.459">
    <property type="protein sequence ID" value="cds.evm.model.04.459"/>
    <property type="gene ID" value="evm.TU.04.459"/>
</dbReference>
<evidence type="ECO:0000313" key="2">
    <source>
        <dbReference type="EnsemblPlants" id="cds.evm.model.04.459"/>
    </source>
</evidence>
<evidence type="ECO:0000313" key="3">
    <source>
        <dbReference type="Proteomes" id="UP000596661"/>
    </source>
</evidence>
<keyword evidence="3" id="KW-1185">Reference proteome</keyword>
<feature type="region of interest" description="Disordered" evidence="1">
    <location>
        <begin position="1"/>
        <end position="45"/>
    </location>
</feature>
<protein>
    <submittedName>
        <fullName evidence="2">Uncharacterized protein</fullName>
    </submittedName>
</protein>
<reference evidence="2" key="1">
    <citation type="submission" date="2018-11" db="EMBL/GenBank/DDBJ databases">
        <authorList>
            <person name="Grassa J C."/>
        </authorList>
    </citation>
    <scope>NUCLEOTIDE SEQUENCE [LARGE SCALE GENOMIC DNA]</scope>
</reference>
<dbReference type="EMBL" id="UZAU01000359">
    <property type="status" value="NOT_ANNOTATED_CDS"/>
    <property type="molecule type" value="Genomic_DNA"/>
</dbReference>
<feature type="compositionally biased region" description="Acidic residues" evidence="1">
    <location>
        <begin position="9"/>
        <end position="20"/>
    </location>
</feature>
<evidence type="ECO:0000256" key="1">
    <source>
        <dbReference type="SAM" id="MobiDB-lite"/>
    </source>
</evidence>
<sequence length="214" mass="24236">MRSQAQLATEEEDNEGDVEVQEIKDQGKVRPGSPSEAKEEGVPQPLRFGGYNEAEELVSEVGDVLEEGDDYITEVYTDVVPQRRQVLNAFSLLQTTGQLIKERDIVPSRVPIPSKCTLKGIKYLSALFILYATKGWGERSPHDTNWLFDLKSTHKQRWLGYFYFSQLDNKWLKGTVDPAVSKIGILWMSTTLRWAWRPSILGSNRFLCTAAAIP</sequence>
<accession>A0A803PHI4</accession>
<dbReference type="AlphaFoldDB" id="A0A803PHI4"/>
<reference evidence="2" key="2">
    <citation type="submission" date="2021-03" db="UniProtKB">
        <authorList>
            <consortium name="EnsemblPlants"/>
        </authorList>
    </citation>
    <scope>IDENTIFICATION</scope>
</reference>